<feature type="transmembrane region" description="Helical" evidence="1">
    <location>
        <begin position="85"/>
        <end position="108"/>
    </location>
</feature>
<evidence type="ECO:0000256" key="1">
    <source>
        <dbReference type="SAM" id="Phobius"/>
    </source>
</evidence>
<keyword evidence="1" id="KW-0472">Membrane</keyword>
<feature type="transmembrane region" description="Helical" evidence="1">
    <location>
        <begin position="41"/>
        <end position="65"/>
    </location>
</feature>
<accession>A0ABR2JPY4</accession>
<feature type="transmembrane region" description="Helical" evidence="1">
    <location>
        <begin position="120"/>
        <end position="143"/>
    </location>
</feature>
<comment type="caution">
    <text evidence="2">The sequence shown here is derived from an EMBL/GenBank/DDBJ whole genome shotgun (WGS) entry which is preliminary data.</text>
</comment>
<organism evidence="2 3">
    <name type="scientific">Tritrichomonas musculus</name>
    <dbReference type="NCBI Taxonomy" id="1915356"/>
    <lineage>
        <taxon>Eukaryota</taxon>
        <taxon>Metamonada</taxon>
        <taxon>Parabasalia</taxon>
        <taxon>Tritrichomonadida</taxon>
        <taxon>Tritrichomonadidae</taxon>
        <taxon>Tritrichomonas</taxon>
    </lineage>
</organism>
<feature type="transmembrane region" description="Helical" evidence="1">
    <location>
        <begin position="155"/>
        <end position="177"/>
    </location>
</feature>
<proteinExistence type="predicted"/>
<name>A0ABR2JPY4_9EUKA</name>
<keyword evidence="1" id="KW-0812">Transmembrane</keyword>
<dbReference type="EMBL" id="JAPFFF010000010">
    <property type="protein sequence ID" value="KAK8880503.1"/>
    <property type="molecule type" value="Genomic_DNA"/>
</dbReference>
<evidence type="ECO:0000313" key="2">
    <source>
        <dbReference type="EMBL" id="KAK8880503.1"/>
    </source>
</evidence>
<keyword evidence="1" id="KW-1133">Transmembrane helix</keyword>
<gene>
    <name evidence="2" type="ORF">M9Y10_003179</name>
</gene>
<sequence>MNNQNAEPLACDDDDLPPPEYNACQGEAEVKKKPLIPSFHIIFLIILGSLCILLGIIDMIVFYVVPNNQINKNKKKYTNFVFDKPTVGIVVIHFLLHINLIIIGPIIISSIDKKFCESITFLLLISLSLTCFGVFYIVEAVFAGSYIDMFSKEDYQLTTISDLLISTNPISSAFFYIKGKVSGRKGKTRTCYSKNGFTLPIQSTLFPPIFNKNELTADYFYLKILQKINMTDQLFLWIEKSKQKLVSCENKHNSEIEYYPIVGGTHLVLTEGKKIPAKMKRGNAIASLLFGLGIYPELLIKSIPVKYFDQNVSADVVPGFDYQAAIDAIDCSYIGKCNKKNDKPSM</sequence>
<evidence type="ECO:0000313" key="3">
    <source>
        <dbReference type="Proteomes" id="UP001470230"/>
    </source>
</evidence>
<reference evidence="2 3" key="1">
    <citation type="submission" date="2024-04" db="EMBL/GenBank/DDBJ databases">
        <title>Tritrichomonas musculus Genome.</title>
        <authorList>
            <person name="Alves-Ferreira E."/>
            <person name="Grigg M."/>
            <person name="Lorenzi H."/>
            <person name="Galac M."/>
        </authorList>
    </citation>
    <scope>NUCLEOTIDE SEQUENCE [LARGE SCALE GENOMIC DNA]</scope>
    <source>
        <strain evidence="2 3">EAF2021</strain>
    </source>
</reference>
<protein>
    <submittedName>
        <fullName evidence="2">Uncharacterized protein</fullName>
    </submittedName>
</protein>
<keyword evidence="3" id="KW-1185">Reference proteome</keyword>
<dbReference type="Proteomes" id="UP001470230">
    <property type="component" value="Unassembled WGS sequence"/>
</dbReference>